<accession>A0A6J7VZK1</accession>
<dbReference type="EMBL" id="CAFBRV010000067">
    <property type="protein sequence ID" value="CAB5116268.1"/>
    <property type="molecule type" value="Genomic_DNA"/>
</dbReference>
<protein>
    <submittedName>
        <fullName evidence="1">Unannotated protein</fullName>
    </submittedName>
</protein>
<evidence type="ECO:0000313" key="1">
    <source>
        <dbReference type="EMBL" id="CAB5116268.1"/>
    </source>
</evidence>
<reference evidence="1" key="1">
    <citation type="submission" date="2020-05" db="EMBL/GenBank/DDBJ databases">
        <authorList>
            <person name="Chiriac C."/>
            <person name="Salcher M."/>
            <person name="Ghai R."/>
            <person name="Kavagutti S V."/>
        </authorList>
    </citation>
    <scope>NUCLEOTIDE SEQUENCE</scope>
</reference>
<proteinExistence type="predicted"/>
<dbReference type="AlphaFoldDB" id="A0A6J7VZK1"/>
<organism evidence="1">
    <name type="scientific">freshwater metagenome</name>
    <dbReference type="NCBI Taxonomy" id="449393"/>
    <lineage>
        <taxon>unclassified sequences</taxon>
        <taxon>metagenomes</taxon>
        <taxon>ecological metagenomes</taxon>
    </lineage>
</organism>
<sequence>MPWAANVAYALATSITCGLATPKTTDGVGIMATDSGIPARRATSTNAFGPTFIPSGTKTVLTECCVAKSKSICPQPSFP</sequence>
<gene>
    <name evidence="1" type="ORF">UFOPK4410_00774</name>
</gene>
<name>A0A6J7VZK1_9ZZZZ</name>